<feature type="domain" description="Glycosyltransferase 2-like" evidence="1">
    <location>
        <begin position="23"/>
        <end position="151"/>
    </location>
</feature>
<evidence type="ECO:0000313" key="2">
    <source>
        <dbReference type="EMBL" id="SPF40171.1"/>
    </source>
</evidence>
<evidence type="ECO:0000313" key="3">
    <source>
        <dbReference type="Proteomes" id="UP000238701"/>
    </source>
</evidence>
<dbReference type="CDD" id="cd04186">
    <property type="entry name" value="GT_2_like_c"/>
    <property type="match status" value="1"/>
</dbReference>
<reference evidence="3" key="1">
    <citation type="submission" date="2018-02" db="EMBL/GenBank/DDBJ databases">
        <authorList>
            <person name="Hausmann B."/>
        </authorList>
    </citation>
    <scope>NUCLEOTIDE SEQUENCE [LARGE SCALE GENOMIC DNA]</scope>
    <source>
        <strain evidence="3">Peat soil MAG SbA1</strain>
    </source>
</reference>
<dbReference type="Proteomes" id="UP000238701">
    <property type="component" value="Unassembled WGS sequence"/>
</dbReference>
<dbReference type="AlphaFoldDB" id="A0A2U3KKI8"/>
<sequence>MRPETLPPQLEHVRLQAKQRTLSLVIVVWNAKKYVLDCLESLREHCAGVYTEVIVVDNASTDGTPELIERRFPEFELIRNSENLGFAKANNIGMLRSTGDYICLVNSDVKFTSDCLTPLLGYFADHPTVGMLGPRSLGPSGEVTRSTLRFPTVWNNFCRALGLDRAFKRSRLFGGLLMADFDHRSTLPVEVLVGWFVVVRRSSVERVGLLDPQFFMYGEDVDWCYRFRQAGEQVVFFSEAEAIHYGGASSSNAPLRFYLEQEFANWQYWRKHHSWLGQLSFLASLAVYHSVRLLVSALNYLFSPGQRSEVRDKLTRSLVCLQWVCQPNRRPLDMGLNLGRSSSSAA</sequence>
<dbReference type="Pfam" id="PF00535">
    <property type="entry name" value="Glycos_transf_2"/>
    <property type="match status" value="1"/>
</dbReference>
<dbReference type="InterPro" id="IPR029044">
    <property type="entry name" value="Nucleotide-diphossugar_trans"/>
</dbReference>
<gene>
    <name evidence="2" type="ORF">SBA1_30022</name>
</gene>
<organism evidence="2 3">
    <name type="scientific">Candidatus Sulfotelmatobacter kueseliae</name>
    <dbReference type="NCBI Taxonomy" id="2042962"/>
    <lineage>
        <taxon>Bacteria</taxon>
        <taxon>Pseudomonadati</taxon>
        <taxon>Acidobacteriota</taxon>
        <taxon>Terriglobia</taxon>
        <taxon>Terriglobales</taxon>
        <taxon>Candidatus Korobacteraceae</taxon>
        <taxon>Candidatus Sulfotelmatobacter</taxon>
    </lineage>
</organism>
<protein>
    <submittedName>
        <fullName evidence="2">Putative glycosyltransferase</fullName>
    </submittedName>
</protein>
<dbReference type="InterPro" id="IPR001173">
    <property type="entry name" value="Glyco_trans_2-like"/>
</dbReference>
<dbReference type="Gene3D" id="3.90.550.10">
    <property type="entry name" value="Spore Coat Polysaccharide Biosynthesis Protein SpsA, Chain A"/>
    <property type="match status" value="1"/>
</dbReference>
<keyword evidence="2" id="KW-0808">Transferase</keyword>
<accession>A0A2U3KKI8</accession>
<evidence type="ECO:0000259" key="1">
    <source>
        <dbReference type="Pfam" id="PF00535"/>
    </source>
</evidence>
<dbReference type="OrthoDB" id="9813495at2"/>
<dbReference type="SUPFAM" id="SSF53448">
    <property type="entry name" value="Nucleotide-diphospho-sugar transferases"/>
    <property type="match status" value="1"/>
</dbReference>
<dbReference type="GO" id="GO:0016740">
    <property type="term" value="F:transferase activity"/>
    <property type="evidence" value="ECO:0007669"/>
    <property type="project" value="UniProtKB-KW"/>
</dbReference>
<dbReference type="EMBL" id="OMOD01000122">
    <property type="protein sequence ID" value="SPF40171.1"/>
    <property type="molecule type" value="Genomic_DNA"/>
</dbReference>
<name>A0A2U3KKI8_9BACT</name>
<dbReference type="PANTHER" id="PTHR43179">
    <property type="entry name" value="RHAMNOSYLTRANSFERASE WBBL"/>
    <property type="match status" value="1"/>
</dbReference>
<dbReference type="PANTHER" id="PTHR43179:SF7">
    <property type="entry name" value="RHAMNOSYLTRANSFERASE WBBL"/>
    <property type="match status" value="1"/>
</dbReference>
<proteinExistence type="predicted"/>